<protein>
    <submittedName>
        <fullName evidence="1">Uncharacterized protein</fullName>
    </submittedName>
</protein>
<comment type="caution">
    <text evidence="1">The sequence shown here is derived from an EMBL/GenBank/DDBJ whole genome shotgun (WGS) entry which is preliminary data.</text>
</comment>
<organism evidence="1 2">
    <name type="scientific">Clavelina lepadiformis</name>
    <name type="common">Light-bulb sea squirt</name>
    <name type="synonym">Ascidia lepadiformis</name>
    <dbReference type="NCBI Taxonomy" id="159417"/>
    <lineage>
        <taxon>Eukaryota</taxon>
        <taxon>Metazoa</taxon>
        <taxon>Chordata</taxon>
        <taxon>Tunicata</taxon>
        <taxon>Ascidiacea</taxon>
        <taxon>Aplousobranchia</taxon>
        <taxon>Clavelinidae</taxon>
        <taxon>Clavelina</taxon>
    </lineage>
</organism>
<evidence type="ECO:0000313" key="2">
    <source>
        <dbReference type="Proteomes" id="UP001642483"/>
    </source>
</evidence>
<dbReference type="EMBL" id="CAWYQH010000094">
    <property type="protein sequence ID" value="CAK8682591.1"/>
    <property type="molecule type" value="Genomic_DNA"/>
</dbReference>
<sequence>MLRPFVSISDNIFGMTQPDYREKIFSITFKPDDASTSAIKKMINTYSQRQLIVPKNGTPMHMWVDEPAPPPATITLYPVPMDIPDEEIVHLVRSQHWGILRRFKFGSHKGFPQFHNDYLHLQIDQLNENLIPKQIIINSQPVSVTLPGSPIRKCAYCRNFGHLIQNCNKRKNKNPPPSNNKSALLQTQRGVVNNQLQVKPRYHPPFRRSNPTLLQTLW</sequence>
<gene>
    <name evidence="1" type="ORF">CVLEPA_LOCUS13257</name>
</gene>
<reference evidence="1 2" key="1">
    <citation type="submission" date="2024-02" db="EMBL/GenBank/DDBJ databases">
        <authorList>
            <person name="Daric V."/>
            <person name="Darras S."/>
        </authorList>
    </citation>
    <scope>NUCLEOTIDE SEQUENCE [LARGE SCALE GENOMIC DNA]</scope>
</reference>
<proteinExistence type="predicted"/>
<keyword evidence="2" id="KW-1185">Reference proteome</keyword>
<dbReference type="Gene3D" id="4.10.60.10">
    <property type="entry name" value="Zinc finger, CCHC-type"/>
    <property type="match status" value="1"/>
</dbReference>
<dbReference type="Proteomes" id="UP001642483">
    <property type="component" value="Unassembled WGS sequence"/>
</dbReference>
<accession>A0ABP0FVM9</accession>
<name>A0ABP0FVM9_CLALP</name>
<evidence type="ECO:0000313" key="1">
    <source>
        <dbReference type="EMBL" id="CAK8682591.1"/>
    </source>
</evidence>